<comment type="caution">
    <text evidence="1">The sequence shown here is derived from an EMBL/GenBank/DDBJ whole genome shotgun (WGS) entry which is preliminary data.</text>
</comment>
<proteinExistence type="predicted"/>
<accession>A0ABS4EAW4</accession>
<dbReference type="Proteomes" id="UP000767291">
    <property type="component" value="Unassembled WGS sequence"/>
</dbReference>
<protein>
    <submittedName>
        <fullName evidence="1">Uncharacterized protein</fullName>
    </submittedName>
</protein>
<reference evidence="1 2" key="1">
    <citation type="submission" date="2021-03" db="EMBL/GenBank/DDBJ databases">
        <title>Genomic Encyclopedia of Type Strains, Phase IV (KMG-IV): sequencing the most valuable type-strain genomes for metagenomic binning, comparative biology and taxonomic classification.</title>
        <authorList>
            <person name="Goeker M."/>
        </authorList>
    </citation>
    <scope>NUCLEOTIDE SEQUENCE [LARGE SCALE GENOMIC DNA]</scope>
    <source>
        <strain evidence="1 2">DSM 1289</strain>
    </source>
</reference>
<organism evidence="1 2">
    <name type="scientific">Metaclostridioides mangenotii</name>
    <dbReference type="NCBI Taxonomy" id="1540"/>
    <lineage>
        <taxon>Bacteria</taxon>
        <taxon>Bacillati</taxon>
        <taxon>Bacillota</taxon>
        <taxon>Clostridia</taxon>
        <taxon>Peptostreptococcales</taxon>
        <taxon>Peptostreptococcaceae</taxon>
        <taxon>Metaclostridioides</taxon>
    </lineage>
</organism>
<evidence type="ECO:0000313" key="2">
    <source>
        <dbReference type="Proteomes" id="UP000767291"/>
    </source>
</evidence>
<keyword evidence="2" id="KW-1185">Reference proteome</keyword>
<name>A0ABS4EAW4_9FIRM</name>
<dbReference type="EMBL" id="JAGGJX010000002">
    <property type="protein sequence ID" value="MBP1855087.1"/>
    <property type="molecule type" value="Genomic_DNA"/>
</dbReference>
<evidence type="ECO:0000313" key="1">
    <source>
        <dbReference type="EMBL" id="MBP1855087.1"/>
    </source>
</evidence>
<gene>
    <name evidence="1" type="ORF">J2Z43_001480</name>
</gene>
<sequence>MEDMPNDRGALRQPVLKGIREDKLAKECI</sequence>